<reference evidence="2 3" key="1">
    <citation type="journal article" date="2016" name="Front. Microbiol.">
        <title>Genomic Resource of Rice Seed Associated Bacteria.</title>
        <authorList>
            <person name="Midha S."/>
            <person name="Bansal K."/>
            <person name="Sharma S."/>
            <person name="Kumar N."/>
            <person name="Patil P.P."/>
            <person name="Chaudhry V."/>
            <person name="Patil P.B."/>
        </authorList>
    </citation>
    <scope>NUCLEOTIDE SEQUENCE [LARGE SCALE GENOMIC DNA]</scope>
    <source>
        <strain evidence="2 3">NS263</strain>
    </source>
</reference>
<organism evidence="2 3">
    <name type="scientific">Curtobacterium oceanosedimentum</name>
    <dbReference type="NCBI Taxonomy" id="465820"/>
    <lineage>
        <taxon>Bacteria</taxon>
        <taxon>Bacillati</taxon>
        <taxon>Actinomycetota</taxon>
        <taxon>Actinomycetes</taxon>
        <taxon>Micrococcales</taxon>
        <taxon>Microbacteriaceae</taxon>
        <taxon>Curtobacterium</taxon>
    </lineage>
</organism>
<feature type="non-terminal residue" evidence="2">
    <location>
        <position position="61"/>
    </location>
</feature>
<name>A0ABR5S3L7_9MICO</name>
<protein>
    <recommendedName>
        <fullName evidence="4">Heme exporter protein D</fullName>
    </recommendedName>
</protein>
<dbReference type="EMBL" id="LDRB01000080">
    <property type="protein sequence ID" value="KTR38382.1"/>
    <property type="molecule type" value="Genomic_DNA"/>
</dbReference>
<feature type="transmembrane region" description="Helical" evidence="1">
    <location>
        <begin position="12"/>
        <end position="33"/>
    </location>
</feature>
<accession>A0ABR5S3L7</accession>
<comment type="caution">
    <text evidence="2">The sequence shown here is derived from an EMBL/GenBank/DDBJ whole genome shotgun (WGS) entry which is preliminary data.</text>
</comment>
<evidence type="ECO:0000256" key="1">
    <source>
        <dbReference type="SAM" id="Phobius"/>
    </source>
</evidence>
<evidence type="ECO:0000313" key="2">
    <source>
        <dbReference type="EMBL" id="KTR38382.1"/>
    </source>
</evidence>
<keyword evidence="3" id="KW-1185">Reference proteome</keyword>
<keyword evidence="1" id="KW-1133">Transmembrane helix</keyword>
<dbReference type="Proteomes" id="UP000078335">
    <property type="component" value="Unassembled WGS sequence"/>
</dbReference>
<proteinExistence type="predicted"/>
<evidence type="ECO:0008006" key="4">
    <source>
        <dbReference type="Google" id="ProtNLM"/>
    </source>
</evidence>
<evidence type="ECO:0000313" key="3">
    <source>
        <dbReference type="Proteomes" id="UP000078335"/>
    </source>
</evidence>
<keyword evidence="1" id="KW-0812">Transmembrane</keyword>
<sequence>MNPDMTTNLATYSVVLTYSAMAVYVIAFISFALDMAKRSGQVAAGAGAAAAAPAERTVATV</sequence>
<keyword evidence="1" id="KW-0472">Membrane</keyword>
<gene>
    <name evidence="2" type="ORF">NS263_13655</name>
</gene>